<proteinExistence type="predicted"/>
<dbReference type="Proteomes" id="UP000190951">
    <property type="component" value="Chromosome"/>
</dbReference>
<dbReference type="EMBL" id="CP096983">
    <property type="protein sequence ID" value="URZ09691.1"/>
    <property type="molecule type" value="Genomic_DNA"/>
</dbReference>
<dbReference type="RefSeq" id="WP_077835325.1">
    <property type="nucleotide sequence ID" value="NZ_CP096983.1"/>
</dbReference>
<accession>A0A1S8LS34</accession>
<dbReference type="KEGG" id="crw:CROST_003840"/>
<organism evidence="1 2">
    <name type="scientific">Clostridium felsineum</name>
    <dbReference type="NCBI Taxonomy" id="36839"/>
    <lineage>
        <taxon>Bacteria</taxon>
        <taxon>Bacillati</taxon>
        <taxon>Bacillota</taxon>
        <taxon>Clostridia</taxon>
        <taxon>Eubacteriales</taxon>
        <taxon>Clostridiaceae</taxon>
        <taxon>Clostridium</taxon>
    </lineage>
</organism>
<evidence type="ECO:0000313" key="1">
    <source>
        <dbReference type="EMBL" id="URZ09691.1"/>
    </source>
</evidence>
<keyword evidence="2" id="KW-1185">Reference proteome</keyword>
<dbReference type="AlphaFoldDB" id="A0A1S8LS34"/>
<reference evidence="1 2" key="1">
    <citation type="submission" date="2022-04" db="EMBL/GenBank/DDBJ databases">
        <title>Genome sequence of C. roseum typestrain.</title>
        <authorList>
            <person name="Poehlein A."/>
            <person name="Schoch T."/>
            <person name="Duerre P."/>
            <person name="Daniel R."/>
        </authorList>
    </citation>
    <scope>NUCLEOTIDE SEQUENCE [LARGE SCALE GENOMIC DNA]</scope>
    <source>
        <strain evidence="1 2">DSM 7320</strain>
    </source>
</reference>
<name>A0A1S8LS34_9CLOT</name>
<gene>
    <name evidence="1" type="ORF">CROST_003840</name>
</gene>
<evidence type="ECO:0000313" key="2">
    <source>
        <dbReference type="Proteomes" id="UP000190951"/>
    </source>
</evidence>
<protein>
    <submittedName>
        <fullName evidence="1">Uncharacterized protein</fullName>
    </submittedName>
</protein>
<sequence length="163" mass="19019">MNFFFSSGVNKYNFYKIGYLTYTHKAIYCEKIVKGSNKEKTRKVIGFPFKDILSFLIMLCAAFFLALISPFIKLKVFIPTNIIAIPKFAYYFAKYGMKNGIWFSVKNEDIFALIMGIIGSLMIFFIYLIEKRKSDDFYRTYFCAQLFSICELGVLICVVFNLQ</sequence>